<dbReference type="Gene3D" id="6.10.280.230">
    <property type="match status" value="1"/>
</dbReference>
<feature type="compositionally biased region" description="Polar residues" evidence="1">
    <location>
        <begin position="17"/>
        <end position="29"/>
    </location>
</feature>
<sequence length="517" mass="58347">MADAYCGPSNALQNFQKHSSVDRTLQQDRLTSRRSPLENFRSADPNARVLDPEFEAFQASQPSPLPFAEPTGLPFHQSLNQRGKQPAFGGAPAAVNWAADFQRLNISPVPQQQQHTPPSSQFRNSPAPQLSQSNTGFSQLQYAPVTQPMRFQGQYGGYGGFGMSGQGMMQRDMPMQEARAPMAAPEFDDEAFARAFDAAAASMEDVQESATHFGPGPDPSPYPHLATLRLAMTTMLSNPTEENMHRLAIYMTLLERHDADRISPMESSFFNPILSTISQTAHIPYSDRYNLRERAIKLHNTLDRSDKLSQYEQRRAAEAKSFYDRHFEASRNARYHRPISTMSSAKDEEMVADVQMQVDHLMEGDLTNKVLHSLPPNFDERLESLRDEGLFDMEMDSATQSRAWLEGALHAQTNFRMDPLQQDSQQLPLSTDADFLRTAPVSLDQVEERSEQPQQPDENDELARTASELLDKVQNNQSEKFQNSAFLGLMRRLRDREVKVDGDKMVEVGVTYQHAQE</sequence>
<dbReference type="EMBL" id="ML996087">
    <property type="protein sequence ID" value="KAF2151960.1"/>
    <property type="molecule type" value="Genomic_DNA"/>
</dbReference>
<evidence type="ECO:0000313" key="2">
    <source>
        <dbReference type="EMBL" id="KAF2151960.1"/>
    </source>
</evidence>
<evidence type="ECO:0008006" key="4">
    <source>
        <dbReference type="Google" id="ProtNLM"/>
    </source>
</evidence>
<evidence type="ECO:0000256" key="1">
    <source>
        <dbReference type="SAM" id="MobiDB-lite"/>
    </source>
</evidence>
<protein>
    <recommendedName>
        <fullName evidence="4">Peroxin 20</fullName>
    </recommendedName>
</protein>
<organism evidence="2 3">
    <name type="scientific">Myriangium duriaei CBS 260.36</name>
    <dbReference type="NCBI Taxonomy" id="1168546"/>
    <lineage>
        <taxon>Eukaryota</taxon>
        <taxon>Fungi</taxon>
        <taxon>Dikarya</taxon>
        <taxon>Ascomycota</taxon>
        <taxon>Pezizomycotina</taxon>
        <taxon>Dothideomycetes</taxon>
        <taxon>Dothideomycetidae</taxon>
        <taxon>Myriangiales</taxon>
        <taxon>Myriangiaceae</taxon>
        <taxon>Myriangium</taxon>
    </lineage>
</organism>
<feature type="compositionally biased region" description="Low complexity" evidence="1">
    <location>
        <begin position="110"/>
        <end position="121"/>
    </location>
</feature>
<dbReference type="OrthoDB" id="5407351at2759"/>
<dbReference type="AlphaFoldDB" id="A0A9P4J2C0"/>
<feature type="region of interest" description="Disordered" evidence="1">
    <location>
        <begin position="17"/>
        <end position="43"/>
    </location>
</feature>
<name>A0A9P4J2C0_9PEZI</name>
<proteinExistence type="predicted"/>
<keyword evidence="3" id="KW-1185">Reference proteome</keyword>
<feature type="compositionally biased region" description="Polar residues" evidence="1">
    <location>
        <begin position="122"/>
        <end position="134"/>
    </location>
</feature>
<dbReference type="Proteomes" id="UP000799439">
    <property type="component" value="Unassembled WGS sequence"/>
</dbReference>
<gene>
    <name evidence="2" type="ORF">K461DRAFT_279484</name>
</gene>
<comment type="caution">
    <text evidence="2">The sequence shown here is derived from an EMBL/GenBank/DDBJ whole genome shotgun (WGS) entry which is preliminary data.</text>
</comment>
<reference evidence="2" key="1">
    <citation type="journal article" date="2020" name="Stud. Mycol.">
        <title>101 Dothideomycetes genomes: a test case for predicting lifestyles and emergence of pathogens.</title>
        <authorList>
            <person name="Haridas S."/>
            <person name="Albert R."/>
            <person name="Binder M."/>
            <person name="Bloem J."/>
            <person name="Labutti K."/>
            <person name="Salamov A."/>
            <person name="Andreopoulos B."/>
            <person name="Baker S."/>
            <person name="Barry K."/>
            <person name="Bills G."/>
            <person name="Bluhm B."/>
            <person name="Cannon C."/>
            <person name="Castanera R."/>
            <person name="Culley D."/>
            <person name="Daum C."/>
            <person name="Ezra D."/>
            <person name="Gonzalez J."/>
            <person name="Henrissat B."/>
            <person name="Kuo A."/>
            <person name="Liang C."/>
            <person name="Lipzen A."/>
            <person name="Lutzoni F."/>
            <person name="Magnuson J."/>
            <person name="Mondo S."/>
            <person name="Nolan M."/>
            <person name="Ohm R."/>
            <person name="Pangilinan J."/>
            <person name="Park H.-J."/>
            <person name="Ramirez L."/>
            <person name="Alfaro M."/>
            <person name="Sun H."/>
            <person name="Tritt A."/>
            <person name="Yoshinaga Y."/>
            <person name="Zwiers L.-H."/>
            <person name="Turgeon B."/>
            <person name="Goodwin S."/>
            <person name="Spatafora J."/>
            <person name="Crous P."/>
            <person name="Grigoriev I."/>
        </authorList>
    </citation>
    <scope>NUCLEOTIDE SEQUENCE</scope>
    <source>
        <strain evidence="2">CBS 260.36</strain>
    </source>
</reference>
<accession>A0A9P4J2C0</accession>
<feature type="region of interest" description="Disordered" evidence="1">
    <location>
        <begin position="110"/>
        <end position="134"/>
    </location>
</feature>
<evidence type="ECO:0000313" key="3">
    <source>
        <dbReference type="Proteomes" id="UP000799439"/>
    </source>
</evidence>